<keyword evidence="5 7" id="KW-0408">Iron</keyword>
<dbReference type="eggNOG" id="COG5553">
    <property type="taxonomic scope" value="Bacteria"/>
</dbReference>
<dbReference type="Proteomes" id="UP000029492">
    <property type="component" value="Chromosome"/>
</dbReference>
<evidence type="ECO:0000256" key="6">
    <source>
        <dbReference type="PIRSR" id="PIRSR610300-50"/>
    </source>
</evidence>
<dbReference type="CDD" id="cd10548">
    <property type="entry name" value="cupin_CDO"/>
    <property type="match status" value="1"/>
</dbReference>
<keyword evidence="9" id="KW-1185">Reference proteome</keyword>
<keyword evidence="6" id="KW-0883">Thioether bond</keyword>
<dbReference type="EMBL" id="CP003811">
    <property type="protein sequence ID" value="AIQ90490.1"/>
    <property type="molecule type" value="Genomic_DNA"/>
</dbReference>
<evidence type="ECO:0000256" key="4">
    <source>
        <dbReference type="ARBA" id="ARBA00023002"/>
    </source>
</evidence>
<dbReference type="GO" id="GO:0016702">
    <property type="term" value="F:oxidoreductase activity, acting on single donors with incorporation of molecular oxygen, incorporation of two atoms of oxygen"/>
    <property type="evidence" value="ECO:0007669"/>
    <property type="project" value="InterPro"/>
</dbReference>
<dbReference type="Gene3D" id="2.60.120.10">
    <property type="entry name" value="Jelly Rolls"/>
    <property type="match status" value="1"/>
</dbReference>
<accession>A0A089NVC4</accession>
<organism evidence="8 9">
    <name type="scientific">Methylobacterium oryzae CBMB20</name>
    <dbReference type="NCBI Taxonomy" id="693986"/>
    <lineage>
        <taxon>Bacteria</taxon>
        <taxon>Pseudomonadati</taxon>
        <taxon>Pseudomonadota</taxon>
        <taxon>Alphaproteobacteria</taxon>
        <taxon>Hyphomicrobiales</taxon>
        <taxon>Methylobacteriaceae</taxon>
        <taxon>Methylobacterium</taxon>
    </lineage>
</organism>
<name>A0A089NVC4_9HYPH</name>
<evidence type="ECO:0000313" key="8">
    <source>
        <dbReference type="EMBL" id="AIQ90490.1"/>
    </source>
</evidence>
<dbReference type="PANTHER" id="PTHR12918">
    <property type="entry name" value="CYSTEINE DIOXYGENASE"/>
    <property type="match status" value="1"/>
</dbReference>
<dbReference type="GO" id="GO:0008198">
    <property type="term" value="F:ferrous iron binding"/>
    <property type="evidence" value="ECO:0007669"/>
    <property type="project" value="TreeGrafter"/>
</dbReference>
<proteinExistence type="inferred from homology"/>
<dbReference type="PANTHER" id="PTHR12918:SF1">
    <property type="entry name" value="CYSTEINE DIOXYGENASE TYPE 1"/>
    <property type="match status" value="1"/>
</dbReference>
<evidence type="ECO:0000256" key="7">
    <source>
        <dbReference type="PIRSR" id="PIRSR610300-51"/>
    </source>
</evidence>
<dbReference type="KEGG" id="mor:MOC_2735"/>
<feature type="binding site" evidence="7">
    <location>
        <position position="87"/>
    </location>
    <ligand>
        <name>Fe cation</name>
        <dbReference type="ChEBI" id="CHEBI:24875"/>
        <note>catalytic</note>
    </ligand>
</feature>
<dbReference type="RefSeq" id="WP_043757550.1">
    <property type="nucleotide sequence ID" value="NZ_CP003811.1"/>
</dbReference>
<dbReference type="InterPro" id="IPR011051">
    <property type="entry name" value="RmlC_Cupin_sf"/>
</dbReference>
<protein>
    <submittedName>
        <fullName evidence="8">Cysteine dioxygenase type I</fullName>
    </submittedName>
</protein>
<feature type="binding site" evidence="7">
    <location>
        <position position="137"/>
    </location>
    <ligand>
        <name>Fe cation</name>
        <dbReference type="ChEBI" id="CHEBI:24875"/>
        <note>catalytic</note>
    </ligand>
</feature>
<dbReference type="AlphaFoldDB" id="A0A089NVC4"/>
<evidence type="ECO:0000256" key="5">
    <source>
        <dbReference type="ARBA" id="ARBA00023004"/>
    </source>
</evidence>
<gene>
    <name evidence="8" type="ORF">MOC_2735</name>
</gene>
<evidence type="ECO:0000256" key="2">
    <source>
        <dbReference type="ARBA" id="ARBA00022723"/>
    </source>
</evidence>
<dbReference type="InterPro" id="IPR010300">
    <property type="entry name" value="CDO_1"/>
</dbReference>
<dbReference type="InterPro" id="IPR014710">
    <property type="entry name" value="RmlC-like_jellyroll"/>
</dbReference>
<reference evidence="8 9" key="1">
    <citation type="journal article" date="2014" name="PLoS ONE">
        <title>Genome Information of Methylobacterium oryzae, a Plant-Probiotic Methylotroph in the Phyllosphere.</title>
        <authorList>
            <person name="Kwak M.J."/>
            <person name="Jeong H."/>
            <person name="Madhaiyan M."/>
            <person name="Lee Y."/>
            <person name="Sa T.M."/>
            <person name="Oh T.K."/>
            <person name="Kim J.F."/>
        </authorList>
    </citation>
    <scope>NUCLEOTIDE SEQUENCE [LARGE SCALE GENOMIC DNA]</scope>
    <source>
        <strain evidence="8 9">CBMB20</strain>
    </source>
</reference>
<dbReference type="STRING" id="693986.MOC_2735"/>
<dbReference type="HOGENOM" id="CLU_118472_0_0_5"/>
<comment type="similarity">
    <text evidence="1">Belongs to the cysteine dioxygenase family.</text>
</comment>
<evidence type="ECO:0000313" key="9">
    <source>
        <dbReference type="Proteomes" id="UP000029492"/>
    </source>
</evidence>
<sequence>MPQTTIPTEVEAMMASLARSAGRSPEAYLAAARATLVRILNQPDLLDPSRLVGRGPGLSRNLLFGTEAISVWAMVWAPGAVTPVHDHHCSCCFGLLRGRLRETWYRPMSETHAVATQDVVREPGFVACMMPSGPNLHRIANDGPDAAVSIHVYGYDHRAQDSSIHRTYAVAAG</sequence>
<dbReference type="Pfam" id="PF05995">
    <property type="entry name" value="CDO_I"/>
    <property type="match status" value="1"/>
</dbReference>
<keyword evidence="3 8" id="KW-0223">Dioxygenase</keyword>
<evidence type="ECO:0000256" key="1">
    <source>
        <dbReference type="ARBA" id="ARBA00006622"/>
    </source>
</evidence>
<evidence type="ECO:0000256" key="3">
    <source>
        <dbReference type="ARBA" id="ARBA00022964"/>
    </source>
</evidence>
<keyword evidence="2 7" id="KW-0479">Metal-binding</keyword>
<keyword evidence="4" id="KW-0560">Oxidoreductase</keyword>
<feature type="cross-link" description="3'-(S-cysteinyl)-tyrosine (Cys-Tyr)" evidence="6">
    <location>
        <begin position="91"/>
        <end position="153"/>
    </location>
</feature>
<feature type="binding site" evidence="7">
    <location>
        <position position="85"/>
    </location>
    <ligand>
        <name>Fe cation</name>
        <dbReference type="ChEBI" id="CHEBI:24875"/>
        <note>catalytic</note>
    </ligand>
</feature>
<dbReference type="SUPFAM" id="SSF51182">
    <property type="entry name" value="RmlC-like cupins"/>
    <property type="match status" value="1"/>
</dbReference>